<reference evidence="2 3" key="1">
    <citation type="submission" date="2023-10" db="EMBL/GenBank/DDBJ databases">
        <title>Screening of Alkalihalobacillus lindianensis BZ-TG-R113 and Its Alleviation of Salt Stress on Rapeseed Growth.</title>
        <authorList>
            <person name="Zhao B."/>
            <person name="Guo T."/>
        </authorList>
    </citation>
    <scope>NUCLEOTIDE SEQUENCE [LARGE SCALE GENOMIC DNA]</scope>
    <source>
        <strain evidence="2 3">BZ-TG-R113</strain>
    </source>
</reference>
<comment type="caution">
    <text evidence="2">The sequence shown here is derived from an EMBL/GenBank/DDBJ whole genome shotgun (WGS) entry which is preliminary data.</text>
</comment>
<organism evidence="2 3">
    <name type="scientific">Alkalihalophilus lindianensis</name>
    <dbReference type="NCBI Taxonomy" id="1630542"/>
    <lineage>
        <taxon>Bacteria</taxon>
        <taxon>Bacillati</taxon>
        <taxon>Bacillota</taxon>
        <taxon>Bacilli</taxon>
        <taxon>Bacillales</taxon>
        <taxon>Bacillaceae</taxon>
        <taxon>Alkalihalophilus</taxon>
    </lineage>
</organism>
<dbReference type="PANTHER" id="PTHR30136">
    <property type="entry name" value="HELIX-TURN-HELIX TRANSCRIPTIONAL REGULATOR, ICLR FAMILY"/>
    <property type="match status" value="1"/>
</dbReference>
<dbReference type="PANTHER" id="PTHR30136:SF24">
    <property type="entry name" value="HTH-TYPE TRANSCRIPTIONAL REPRESSOR ALLR"/>
    <property type="match status" value="1"/>
</dbReference>
<dbReference type="InterPro" id="IPR050707">
    <property type="entry name" value="HTH_MetabolicPath_Reg"/>
</dbReference>
<proteinExistence type="predicted"/>
<feature type="non-terminal residue" evidence="2">
    <location>
        <position position="1"/>
    </location>
</feature>
<dbReference type="InterPro" id="IPR029016">
    <property type="entry name" value="GAF-like_dom_sf"/>
</dbReference>
<dbReference type="SUPFAM" id="SSF55781">
    <property type="entry name" value="GAF domain-like"/>
    <property type="match status" value="1"/>
</dbReference>
<dbReference type="Proteomes" id="UP001287282">
    <property type="component" value="Unassembled WGS sequence"/>
</dbReference>
<sequence>KTTMTDPDQLRAELEKVRERGWAQSQGEYTRDVIAIAVPLFDGHEIIGSVTVSGPIYRMSDEKIQQYLPLLMETRDEIREVIQKYQLKLRV</sequence>
<name>A0ABU3XGF7_9BACI</name>
<evidence type="ECO:0000313" key="3">
    <source>
        <dbReference type="Proteomes" id="UP001287282"/>
    </source>
</evidence>
<keyword evidence="3" id="KW-1185">Reference proteome</keyword>
<dbReference type="Pfam" id="PF01614">
    <property type="entry name" value="IclR_C"/>
    <property type="match status" value="1"/>
</dbReference>
<evidence type="ECO:0000259" key="1">
    <source>
        <dbReference type="PROSITE" id="PS51078"/>
    </source>
</evidence>
<dbReference type="EMBL" id="JAWJBA010000147">
    <property type="protein sequence ID" value="MDV2686971.1"/>
    <property type="molecule type" value="Genomic_DNA"/>
</dbReference>
<protein>
    <submittedName>
        <fullName evidence="2">IclR family transcriptional regulator C-terminal domain-containing protein</fullName>
    </submittedName>
</protein>
<dbReference type="Gene3D" id="3.30.450.40">
    <property type="match status" value="1"/>
</dbReference>
<dbReference type="RefSeq" id="WP_317124032.1">
    <property type="nucleotide sequence ID" value="NZ_JAWJBA010000147.1"/>
</dbReference>
<gene>
    <name evidence="2" type="ORF">RYX56_21715</name>
</gene>
<accession>A0ABU3XGF7</accession>
<feature type="domain" description="IclR-ED" evidence="1">
    <location>
        <begin position="1"/>
        <end position="84"/>
    </location>
</feature>
<evidence type="ECO:0000313" key="2">
    <source>
        <dbReference type="EMBL" id="MDV2686971.1"/>
    </source>
</evidence>
<dbReference type="PROSITE" id="PS51078">
    <property type="entry name" value="ICLR_ED"/>
    <property type="match status" value="1"/>
</dbReference>
<dbReference type="InterPro" id="IPR014757">
    <property type="entry name" value="Tscrpt_reg_IclR_C"/>
</dbReference>